<keyword evidence="1" id="KW-0147">Chitin-binding</keyword>
<dbReference type="GO" id="GO:0008061">
    <property type="term" value="F:chitin binding"/>
    <property type="evidence" value="ECO:0007669"/>
    <property type="project" value="UniProtKB-KW"/>
</dbReference>
<proteinExistence type="predicted"/>
<evidence type="ECO:0000313" key="3">
    <source>
        <dbReference type="EMBL" id="CAH0111327.1"/>
    </source>
</evidence>
<accession>A0A8J2S814</accession>
<keyword evidence="4" id="KW-1185">Reference proteome</keyword>
<evidence type="ECO:0000256" key="2">
    <source>
        <dbReference type="SAM" id="SignalP"/>
    </source>
</evidence>
<evidence type="ECO:0000313" key="4">
    <source>
        <dbReference type="Proteomes" id="UP000789390"/>
    </source>
</evidence>
<comment type="caution">
    <text evidence="3">The sequence shown here is derived from an EMBL/GenBank/DDBJ whole genome shotgun (WGS) entry which is preliminary data.</text>
</comment>
<dbReference type="AlphaFoldDB" id="A0A8J2S814"/>
<feature type="chain" id="PRO_5035153238" description="Chitin-binding type-1 domain-containing protein" evidence="2">
    <location>
        <begin position="22"/>
        <end position="79"/>
    </location>
</feature>
<name>A0A8J2S814_9CRUS</name>
<dbReference type="InterPro" id="IPR036861">
    <property type="entry name" value="Endochitinase-like_sf"/>
</dbReference>
<gene>
    <name evidence="3" type="ORF">DGAL_LOCUS14967</name>
</gene>
<feature type="signal peptide" evidence="2">
    <location>
        <begin position="1"/>
        <end position="21"/>
    </location>
</feature>
<evidence type="ECO:0000256" key="1">
    <source>
        <dbReference type="ARBA" id="ARBA00022669"/>
    </source>
</evidence>
<keyword evidence="2" id="KW-0732">Signal</keyword>
<protein>
    <recommendedName>
        <fullName evidence="5">Chitin-binding type-1 domain-containing protein</fullName>
    </recommendedName>
</protein>
<evidence type="ECO:0008006" key="5">
    <source>
        <dbReference type="Google" id="ProtNLM"/>
    </source>
</evidence>
<sequence length="79" mass="8288">MKTAVVATVLLIVTIAAITSTEPEFDDASNSVSTYPLRCGPRFGQCAKGLCCGLNNECGSSLAHCNVSLGCKIKWGNCF</sequence>
<reference evidence="3" key="1">
    <citation type="submission" date="2021-11" db="EMBL/GenBank/DDBJ databases">
        <authorList>
            <person name="Schell T."/>
        </authorList>
    </citation>
    <scope>NUCLEOTIDE SEQUENCE</scope>
    <source>
        <strain evidence="3">M5</strain>
    </source>
</reference>
<organism evidence="3 4">
    <name type="scientific">Daphnia galeata</name>
    <dbReference type="NCBI Taxonomy" id="27404"/>
    <lineage>
        <taxon>Eukaryota</taxon>
        <taxon>Metazoa</taxon>
        <taxon>Ecdysozoa</taxon>
        <taxon>Arthropoda</taxon>
        <taxon>Crustacea</taxon>
        <taxon>Branchiopoda</taxon>
        <taxon>Diplostraca</taxon>
        <taxon>Cladocera</taxon>
        <taxon>Anomopoda</taxon>
        <taxon>Daphniidae</taxon>
        <taxon>Daphnia</taxon>
    </lineage>
</organism>
<dbReference type="OrthoDB" id="10333934at2759"/>
<dbReference type="EMBL" id="CAKKLH010000313">
    <property type="protein sequence ID" value="CAH0111327.1"/>
    <property type="molecule type" value="Genomic_DNA"/>
</dbReference>
<dbReference type="Proteomes" id="UP000789390">
    <property type="component" value="Unassembled WGS sequence"/>
</dbReference>
<dbReference type="Gene3D" id="3.30.60.10">
    <property type="entry name" value="Endochitinase-like"/>
    <property type="match status" value="1"/>
</dbReference>